<name>A0A7F5R3S4_AGRPL</name>
<dbReference type="GO" id="GO:0008360">
    <property type="term" value="P:regulation of cell shape"/>
    <property type="evidence" value="ECO:0007669"/>
    <property type="project" value="UniProtKB-KW"/>
</dbReference>
<keyword evidence="7" id="KW-0597">Phosphoprotein</keyword>
<dbReference type="Proteomes" id="UP000192223">
    <property type="component" value="Unplaced"/>
</dbReference>
<evidence type="ECO:0000256" key="12">
    <source>
        <dbReference type="ARBA" id="ARBA00023212"/>
    </source>
</evidence>
<evidence type="ECO:0000256" key="15">
    <source>
        <dbReference type="SAM" id="MobiDB-lite"/>
    </source>
</evidence>
<feature type="region of interest" description="Disordered" evidence="15">
    <location>
        <begin position="255"/>
        <end position="373"/>
    </location>
</feature>
<gene>
    <name evidence="20" type="primary">LOC112904340</name>
</gene>
<dbReference type="PROSITE" id="PS50229">
    <property type="entry name" value="WH1"/>
    <property type="match status" value="1"/>
</dbReference>
<keyword evidence="5" id="KW-1003">Cell membrane</keyword>
<feature type="compositionally biased region" description="Low complexity" evidence="15">
    <location>
        <begin position="444"/>
        <end position="456"/>
    </location>
</feature>
<feature type="domain" description="WH2" evidence="18">
    <location>
        <begin position="407"/>
        <end position="424"/>
    </location>
</feature>
<feature type="region of interest" description="Disordered" evidence="15">
    <location>
        <begin position="395"/>
        <end position="478"/>
    </location>
</feature>
<dbReference type="InterPro" id="IPR036936">
    <property type="entry name" value="CRIB_dom_sf"/>
</dbReference>
<comment type="subcellular location">
    <subcellularLocation>
        <location evidence="2">Cell membrane</location>
        <topology evidence="2">Lipid-anchor</topology>
    </subcellularLocation>
    <subcellularLocation>
        <location evidence="3">Cytoplasm</location>
        <location evidence="3">Cytoskeleton</location>
    </subcellularLocation>
    <subcellularLocation>
        <location evidence="1">Nucleus</location>
    </subcellularLocation>
</comment>
<dbReference type="FunFam" id="2.30.29.30:FF:000130">
    <property type="entry name" value="neural Wiskott-Aldrich syndrome protein"/>
    <property type="match status" value="1"/>
</dbReference>
<feature type="domain" description="CRIB" evidence="16">
    <location>
        <begin position="189"/>
        <end position="202"/>
    </location>
</feature>
<dbReference type="FunFam" id="3.90.810.10:FF:000003">
    <property type="entry name" value="Neural Wiskott-Aldrich syndrome protein-like"/>
    <property type="match status" value="1"/>
</dbReference>
<reference evidence="20" key="1">
    <citation type="submission" date="2025-08" db="UniProtKB">
        <authorList>
            <consortium name="RefSeq"/>
        </authorList>
    </citation>
    <scope>IDENTIFICATION</scope>
    <source>
        <tissue evidence="20">Entire body</tissue>
    </source>
</reference>
<keyword evidence="14" id="KW-0449">Lipoprotein</keyword>
<dbReference type="Gene3D" id="6.10.280.150">
    <property type="match status" value="1"/>
</dbReference>
<keyword evidence="12" id="KW-0206">Cytoskeleton</keyword>
<dbReference type="SMART" id="SM00246">
    <property type="entry name" value="WH2"/>
    <property type="match status" value="2"/>
</dbReference>
<keyword evidence="13" id="KW-0539">Nucleus</keyword>
<evidence type="ECO:0000259" key="18">
    <source>
        <dbReference type="PROSITE" id="PS51082"/>
    </source>
</evidence>
<evidence type="ECO:0000256" key="7">
    <source>
        <dbReference type="ARBA" id="ARBA00022553"/>
    </source>
</evidence>
<evidence type="ECO:0000259" key="16">
    <source>
        <dbReference type="PROSITE" id="PS50108"/>
    </source>
</evidence>
<evidence type="ECO:0000256" key="8">
    <source>
        <dbReference type="ARBA" id="ARBA00022737"/>
    </source>
</evidence>
<dbReference type="Gene3D" id="2.30.29.30">
    <property type="entry name" value="Pleckstrin-homology domain (PH domain)/Phosphotyrosine-binding domain (PTB)"/>
    <property type="match status" value="1"/>
</dbReference>
<dbReference type="FunCoup" id="A0A7F5R3S4">
    <property type="interactions" value="673"/>
</dbReference>
<accession>A0A7F5R3S4</accession>
<dbReference type="SUPFAM" id="SSF47912">
    <property type="entry name" value="Wiscott-Aldrich syndrome protein, WASP, C-terminal domain"/>
    <property type="match status" value="2"/>
</dbReference>
<dbReference type="PANTHER" id="PTHR13502:SF9">
    <property type="entry name" value="CRIB DOMAIN-CONTAINING PROTEIN"/>
    <property type="match status" value="1"/>
</dbReference>
<evidence type="ECO:0000256" key="2">
    <source>
        <dbReference type="ARBA" id="ARBA00004193"/>
    </source>
</evidence>
<feature type="compositionally biased region" description="Acidic residues" evidence="15">
    <location>
        <begin position="464"/>
        <end position="478"/>
    </location>
</feature>
<dbReference type="Pfam" id="PF00786">
    <property type="entry name" value="PBD"/>
    <property type="match status" value="1"/>
</dbReference>
<evidence type="ECO:0000256" key="5">
    <source>
        <dbReference type="ARBA" id="ARBA00022475"/>
    </source>
</evidence>
<keyword evidence="9" id="KW-0133">Cell shape</keyword>
<sequence length="478" mass="53576">MSQRNKYENKNSGLLTKEENEQVFGLLGNRCQSLATTVIQLFLTQPPHHMQWIKRDTGVLCFVRDNVRKNFFFRLYCLRRNNMVWEQEMYDNMEYIAACPFFHTFEGEECIVAFNFANTLEAKELKGIVETRIQTKRKKLEEKRLKNFMQDNSDQPRLPTSNDLSFYKKTVDPAERKAKRRRNITKADIGNPSEFRHISHVGWDPDKGFDITGNDPHLTEFFRKAGVSEEHLKDKNTREFIYDFINQNRAAYQEEVSSVPPVPAPSTGPPVPPRTAPRTPHSRVAPPPPPPAQQQLKPPMVVRNNNSQDTSLPCPPNITAPAPPPPPPPPPPMNIEVISPPPPPMPTNNAAPAPPPTPAPPPAPVLPPVPAAPDSHAALLASIREGTTLKSVELRKEVEEDSSARDARGDLMHEIRKGFQLKPASEREIKAAPSVSQEQPSGDLASALARALAARSKVIHSEDESTSDTDSNYDEWDD</sequence>
<evidence type="ECO:0000313" key="19">
    <source>
        <dbReference type="Proteomes" id="UP000192223"/>
    </source>
</evidence>
<proteinExistence type="inferred from homology"/>
<evidence type="ECO:0000256" key="13">
    <source>
        <dbReference type="ARBA" id="ARBA00023242"/>
    </source>
</evidence>
<dbReference type="GO" id="GO:0035023">
    <property type="term" value="P:regulation of Rho protein signal transduction"/>
    <property type="evidence" value="ECO:0007669"/>
    <property type="project" value="InterPro"/>
</dbReference>
<dbReference type="GO" id="GO:0007015">
    <property type="term" value="P:actin filament organization"/>
    <property type="evidence" value="ECO:0007669"/>
    <property type="project" value="InterPro"/>
</dbReference>
<dbReference type="SMART" id="SM00461">
    <property type="entry name" value="WH1"/>
    <property type="match status" value="1"/>
</dbReference>
<dbReference type="AlphaFoldDB" id="A0A7F5R3S4"/>
<dbReference type="InterPro" id="IPR039056">
    <property type="entry name" value="SPEC"/>
</dbReference>
<evidence type="ECO:0000256" key="4">
    <source>
        <dbReference type="ARBA" id="ARBA00005720"/>
    </source>
</evidence>
<dbReference type="OrthoDB" id="8963340at2759"/>
<feature type="compositionally biased region" description="Pro residues" evidence="15">
    <location>
        <begin position="260"/>
        <end position="275"/>
    </location>
</feature>
<keyword evidence="19" id="KW-1185">Reference proteome</keyword>
<feature type="domain" description="WH2" evidence="18">
    <location>
        <begin position="375"/>
        <end position="392"/>
    </location>
</feature>
<evidence type="ECO:0000256" key="1">
    <source>
        <dbReference type="ARBA" id="ARBA00004123"/>
    </source>
</evidence>
<evidence type="ECO:0000256" key="14">
    <source>
        <dbReference type="ARBA" id="ARBA00023288"/>
    </source>
</evidence>
<dbReference type="InterPro" id="IPR033927">
    <property type="entry name" value="WASPfam_EVH1"/>
</dbReference>
<dbReference type="PROSITE" id="PS51082">
    <property type="entry name" value="WH2"/>
    <property type="match status" value="2"/>
</dbReference>
<comment type="similarity">
    <text evidence="4">Belongs to the CDC42SE/SPEC family.</text>
</comment>
<dbReference type="InterPro" id="IPR011026">
    <property type="entry name" value="WAS_C"/>
</dbReference>
<dbReference type="CDD" id="cd01205">
    <property type="entry name" value="EVH1_WASP-like"/>
    <property type="match status" value="1"/>
</dbReference>
<dbReference type="InterPro" id="IPR003124">
    <property type="entry name" value="WH2_dom"/>
</dbReference>
<protein>
    <submittedName>
        <fullName evidence="20">Neural Wiskott-Aldrich syndrome protein-like</fullName>
    </submittedName>
</protein>
<dbReference type="CDD" id="cd00132">
    <property type="entry name" value="CRIB"/>
    <property type="match status" value="1"/>
</dbReference>
<evidence type="ECO:0000256" key="11">
    <source>
        <dbReference type="ARBA" id="ARBA00023139"/>
    </source>
</evidence>
<dbReference type="Pfam" id="PF02205">
    <property type="entry name" value="WH2"/>
    <property type="match status" value="2"/>
</dbReference>
<feature type="domain" description="WH1" evidence="17">
    <location>
        <begin position="26"/>
        <end position="136"/>
    </location>
</feature>
<dbReference type="GeneID" id="112904340"/>
<dbReference type="InterPro" id="IPR000697">
    <property type="entry name" value="WH1/EVH1_dom"/>
</dbReference>
<evidence type="ECO:0000256" key="10">
    <source>
        <dbReference type="ARBA" id="ARBA00023136"/>
    </source>
</evidence>
<dbReference type="PANTHER" id="PTHR13502">
    <property type="entry name" value="CDC42 SMALL EFFECTOR PROTEIN HOMOLOG"/>
    <property type="match status" value="1"/>
</dbReference>
<dbReference type="GO" id="GO:0003779">
    <property type="term" value="F:actin binding"/>
    <property type="evidence" value="ECO:0007669"/>
    <property type="project" value="InterPro"/>
</dbReference>
<keyword evidence="10" id="KW-0472">Membrane</keyword>
<feature type="compositionally biased region" description="Basic and acidic residues" evidence="15">
    <location>
        <begin position="395"/>
        <end position="417"/>
    </location>
</feature>
<keyword evidence="8" id="KW-0677">Repeat</keyword>
<organism evidence="19 20">
    <name type="scientific">Agrilus planipennis</name>
    <name type="common">Emerald ash borer</name>
    <name type="synonym">Agrilus marcopoli</name>
    <dbReference type="NCBI Taxonomy" id="224129"/>
    <lineage>
        <taxon>Eukaryota</taxon>
        <taxon>Metazoa</taxon>
        <taxon>Ecdysozoa</taxon>
        <taxon>Arthropoda</taxon>
        <taxon>Hexapoda</taxon>
        <taxon>Insecta</taxon>
        <taxon>Pterygota</taxon>
        <taxon>Neoptera</taxon>
        <taxon>Endopterygota</taxon>
        <taxon>Coleoptera</taxon>
        <taxon>Polyphaga</taxon>
        <taxon>Elateriformia</taxon>
        <taxon>Buprestoidea</taxon>
        <taxon>Buprestidae</taxon>
        <taxon>Agrilinae</taxon>
        <taxon>Agrilus</taxon>
    </lineage>
</organism>
<keyword evidence="6" id="KW-0963">Cytoplasm</keyword>
<dbReference type="SUPFAM" id="SSF50729">
    <property type="entry name" value="PH domain-like"/>
    <property type="match status" value="1"/>
</dbReference>
<dbReference type="Gene3D" id="3.90.810.10">
    <property type="entry name" value="CRIB domain"/>
    <property type="match status" value="1"/>
</dbReference>
<dbReference type="GO" id="GO:0005634">
    <property type="term" value="C:nucleus"/>
    <property type="evidence" value="ECO:0007669"/>
    <property type="project" value="UniProtKB-SubCell"/>
</dbReference>
<dbReference type="GO" id="GO:0031267">
    <property type="term" value="F:small GTPase binding"/>
    <property type="evidence" value="ECO:0007669"/>
    <property type="project" value="InterPro"/>
</dbReference>
<dbReference type="GO" id="GO:0005856">
    <property type="term" value="C:cytoskeleton"/>
    <property type="evidence" value="ECO:0007669"/>
    <property type="project" value="UniProtKB-SubCell"/>
</dbReference>
<dbReference type="PROSITE" id="PS50108">
    <property type="entry name" value="CRIB"/>
    <property type="match status" value="1"/>
</dbReference>
<evidence type="ECO:0000256" key="9">
    <source>
        <dbReference type="ARBA" id="ARBA00022960"/>
    </source>
</evidence>
<feature type="compositionally biased region" description="Pro residues" evidence="15">
    <location>
        <begin position="313"/>
        <end position="371"/>
    </location>
</feature>
<keyword evidence="11" id="KW-0564">Palmitate</keyword>
<dbReference type="InParanoid" id="A0A7F5R3S4"/>
<evidence type="ECO:0000313" key="20">
    <source>
        <dbReference type="RefSeq" id="XP_025829914.1"/>
    </source>
</evidence>
<dbReference type="InterPro" id="IPR011993">
    <property type="entry name" value="PH-like_dom_sf"/>
</dbReference>
<evidence type="ECO:0000259" key="17">
    <source>
        <dbReference type="PROSITE" id="PS50229"/>
    </source>
</evidence>
<dbReference type="GO" id="GO:0005886">
    <property type="term" value="C:plasma membrane"/>
    <property type="evidence" value="ECO:0007669"/>
    <property type="project" value="UniProtKB-SubCell"/>
</dbReference>
<dbReference type="Pfam" id="PF00568">
    <property type="entry name" value="WH1"/>
    <property type="match status" value="1"/>
</dbReference>
<evidence type="ECO:0000256" key="3">
    <source>
        <dbReference type="ARBA" id="ARBA00004245"/>
    </source>
</evidence>
<dbReference type="RefSeq" id="XP_025829914.1">
    <property type="nucleotide sequence ID" value="XM_025974129.1"/>
</dbReference>
<evidence type="ECO:0000256" key="6">
    <source>
        <dbReference type="ARBA" id="ARBA00022490"/>
    </source>
</evidence>
<dbReference type="InterPro" id="IPR000095">
    <property type="entry name" value="CRIB_dom"/>
</dbReference>
<dbReference type="SMART" id="SM00285">
    <property type="entry name" value="PBD"/>
    <property type="match status" value="1"/>
</dbReference>
<dbReference type="KEGG" id="apln:112904340"/>